<evidence type="ECO:0000256" key="9">
    <source>
        <dbReference type="ARBA" id="ARBA00022777"/>
    </source>
</evidence>
<keyword evidence="18" id="KW-1185">Reference proteome</keyword>
<dbReference type="Gene3D" id="3.30.565.10">
    <property type="entry name" value="Histidine kinase-like ATPase, C-terminal domain"/>
    <property type="match status" value="1"/>
</dbReference>
<name>A0ABT2LXU2_9FIRM</name>
<dbReference type="CDD" id="cd00075">
    <property type="entry name" value="HATPase"/>
    <property type="match status" value="1"/>
</dbReference>
<dbReference type="PANTHER" id="PTHR45528">
    <property type="entry name" value="SENSOR HISTIDINE KINASE CPXA"/>
    <property type="match status" value="1"/>
</dbReference>
<evidence type="ECO:0000256" key="8">
    <source>
        <dbReference type="ARBA" id="ARBA00022741"/>
    </source>
</evidence>
<dbReference type="Gene3D" id="1.10.287.130">
    <property type="match status" value="1"/>
</dbReference>
<evidence type="ECO:0000256" key="10">
    <source>
        <dbReference type="ARBA" id="ARBA00022840"/>
    </source>
</evidence>
<evidence type="ECO:0000256" key="11">
    <source>
        <dbReference type="ARBA" id="ARBA00022989"/>
    </source>
</evidence>
<evidence type="ECO:0000256" key="4">
    <source>
        <dbReference type="ARBA" id="ARBA00022475"/>
    </source>
</evidence>
<sequence>MRTIYKQLLSSMLAISVAVPIIILVIFNVVMTNNIQTTAKKELSSTMTTMEKLVQTSYEEGDSSELLTNLVAALTSTKLSGNTNFYILRNENISFKSDSGFEINDGQIIKISKSKKDIHREKINNYQCYISVVSLDNYEGVKNASMVFVTNTRTGTDNLVNSNVILMIIILICMIVSVVFSVKLSKSISNQIMKACAYANEVGNGIFTNKIEGQSNKEIEDLYKSLNHMAAKLKANDENQKSFYQNISHEFRNPLMSIQGYAEGIESGILSDNVGAASVIRQESIKLNKMVAELLTLSKFDSKMYNVSIEKFNAREIMLDALQRIKGIALKEEIDIDMEIDKQMSINIDEDLFHNVILNITSNCIRYAKKQVFIRGYVMEGKNVIEIYDDGDGTIEKNIPHLFERFYKGEKGNFGLGLAIAKEAMENMNGNITAIPNGESKIPGNYKIKFLLCFS</sequence>
<keyword evidence="6" id="KW-0808">Transferase</keyword>
<gene>
    <name evidence="17" type="ORF">N5B56_03170</name>
</gene>
<proteinExistence type="predicted"/>
<dbReference type="InterPro" id="IPR005467">
    <property type="entry name" value="His_kinase_dom"/>
</dbReference>
<dbReference type="PROSITE" id="PS50109">
    <property type="entry name" value="HIS_KIN"/>
    <property type="match status" value="1"/>
</dbReference>
<accession>A0ABT2LXU2</accession>
<feature type="domain" description="Histidine kinase" evidence="15">
    <location>
        <begin position="246"/>
        <end position="433"/>
    </location>
</feature>
<dbReference type="InterPro" id="IPR050398">
    <property type="entry name" value="HssS/ArlS-like"/>
</dbReference>
<evidence type="ECO:0000256" key="14">
    <source>
        <dbReference type="SAM" id="Phobius"/>
    </source>
</evidence>
<keyword evidence="7 14" id="KW-0812">Transmembrane</keyword>
<dbReference type="InterPro" id="IPR003594">
    <property type="entry name" value="HATPase_dom"/>
</dbReference>
<organism evidence="17 18">
    <name type="scientific">Eubacterium album</name>
    <dbReference type="NCBI Taxonomy" id="2978477"/>
    <lineage>
        <taxon>Bacteria</taxon>
        <taxon>Bacillati</taxon>
        <taxon>Bacillota</taxon>
        <taxon>Clostridia</taxon>
        <taxon>Eubacteriales</taxon>
        <taxon>Eubacteriaceae</taxon>
        <taxon>Eubacterium</taxon>
    </lineage>
</organism>
<evidence type="ECO:0000256" key="7">
    <source>
        <dbReference type="ARBA" id="ARBA00022692"/>
    </source>
</evidence>
<comment type="subcellular location">
    <subcellularLocation>
        <location evidence="2">Cell membrane</location>
        <topology evidence="2">Multi-pass membrane protein</topology>
    </subcellularLocation>
</comment>
<comment type="caution">
    <text evidence="17">The sequence shown here is derived from an EMBL/GenBank/DDBJ whole genome shotgun (WGS) entry which is preliminary data.</text>
</comment>
<dbReference type="InterPro" id="IPR003661">
    <property type="entry name" value="HisK_dim/P_dom"/>
</dbReference>
<dbReference type="PANTHER" id="PTHR45528:SF1">
    <property type="entry name" value="SENSOR HISTIDINE KINASE CPXA"/>
    <property type="match status" value="1"/>
</dbReference>
<dbReference type="EMBL" id="JAODBU010000003">
    <property type="protein sequence ID" value="MCT7398089.1"/>
    <property type="molecule type" value="Genomic_DNA"/>
</dbReference>
<keyword evidence="13 14" id="KW-0472">Membrane</keyword>
<dbReference type="Pfam" id="PF02518">
    <property type="entry name" value="HATPase_c"/>
    <property type="match status" value="1"/>
</dbReference>
<dbReference type="EC" id="2.7.13.3" evidence="3"/>
<evidence type="ECO:0000313" key="17">
    <source>
        <dbReference type="EMBL" id="MCT7398089.1"/>
    </source>
</evidence>
<keyword evidence="10" id="KW-0067">ATP-binding</keyword>
<keyword evidence="12" id="KW-0902">Two-component regulatory system</keyword>
<keyword evidence="11 14" id="KW-1133">Transmembrane helix</keyword>
<dbReference type="SMART" id="SM00388">
    <property type="entry name" value="HisKA"/>
    <property type="match status" value="1"/>
</dbReference>
<evidence type="ECO:0000256" key="6">
    <source>
        <dbReference type="ARBA" id="ARBA00022679"/>
    </source>
</evidence>
<dbReference type="Proteomes" id="UP001431199">
    <property type="component" value="Unassembled WGS sequence"/>
</dbReference>
<evidence type="ECO:0000256" key="2">
    <source>
        <dbReference type="ARBA" id="ARBA00004651"/>
    </source>
</evidence>
<dbReference type="InterPro" id="IPR036097">
    <property type="entry name" value="HisK_dim/P_sf"/>
</dbReference>
<evidence type="ECO:0000256" key="5">
    <source>
        <dbReference type="ARBA" id="ARBA00022553"/>
    </source>
</evidence>
<dbReference type="InterPro" id="IPR004358">
    <property type="entry name" value="Sig_transdc_His_kin-like_C"/>
</dbReference>
<evidence type="ECO:0000259" key="16">
    <source>
        <dbReference type="PROSITE" id="PS50885"/>
    </source>
</evidence>
<dbReference type="GO" id="GO:0016301">
    <property type="term" value="F:kinase activity"/>
    <property type="evidence" value="ECO:0007669"/>
    <property type="project" value="UniProtKB-KW"/>
</dbReference>
<dbReference type="CDD" id="cd00082">
    <property type="entry name" value="HisKA"/>
    <property type="match status" value="1"/>
</dbReference>
<dbReference type="PROSITE" id="PS50885">
    <property type="entry name" value="HAMP"/>
    <property type="match status" value="1"/>
</dbReference>
<keyword evidence="9 17" id="KW-0418">Kinase</keyword>
<keyword evidence="8" id="KW-0547">Nucleotide-binding</keyword>
<feature type="transmembrane region" description="Helical" evidence="14">
    <location>
        <begin position="12"/>
        <end position="31"/>
    </location>
</feature>
<evidence type="ECO:0000259" key="15">
    <source>
        <dbReference type="PROSITE" id="PS50109"/>
    </source>
</evidence>
<dbReference type="Pfam" id="PF00512">
    <property type="entry name" value="HisKA"/>
    <property type="match status" value="1"/>
</dbReference>
<evidence type="ECO:0000256" key="1">
    <source>
        <dbReference type="ARBA" id="ARBA00000085"/>
    </source>
</evidence>
<feature type="transmembrane region" description="Helical" evidence="14">
    <location>
        <begin position="164"/>
        <end position="184"/>
    </location>
</feature>
<feature type="domain" description="HAMP" evidence="16">
    <location>
        <begin position="199"/>
        <end position="238"/>
    </location>
</feature>
<evidence type="ECO:0000256" key="13">
    <source>
        <dbReference type="ARBA" id="ARBA00023136"/>
    </source>
</evidence>
<reference evidence="17" key="1">
    <citation type="submission" date="2022-09" db="EMBL/GenBank/DDBJ databases">
        <title>Eubacterium sp. LFL-14 isolated from human feces.</title>
        <authorList>
            <person name="Liu F."/>
        </authorList>
    </citation>
    <scope>NUCLEOTIDE SEQUENCE</scope>
    <source>
        <strain evidence="17">LFL-14</strain>
    </source>
</reference>
<evidence type="ECO:0000313" key="18">
    <source>
        <dbReference type="Proteomes" id="UP001431199"/>
    </source>
</evidence>
<dbReference type="CDD" id="cd06225">
    <property type="entry name" value="HAMP"/>
    <property type="match status" value="1"/>
</dbReference>
<dbReference type="SUPFAM" id="SSF47384">
    <property type="entry name" value="Homodimeric domain of signal transducing histidine kinase"/>
    <property type="match status" value="1"/>
</dbReference>
<dbReference type="InterPro" id="IPR003660">
    <property type="entry name" value="HAMP_dom"/>
</dbReference>
<dbReference type="SUPFAM" id="SSF55874">
    <property type="entry name" value="ATPase domain of HSP90 chaperone/DNA topoisomerase II/histidine kinase"/>
    <property type="match status" value="1"/>
</dbReference>
<dbReference type="PRINTS" id="PR00344">
    <property type="entry name" value="BCTRLSENSOR"/>
</dbReference>
<protein>
    <recommendedName>
        <fullName evidence="3">histidine kinase</fullName>
        <ecNumber evidence="3">2.7.13.3</ecNumber>
    </recommendedName>
</protein>
<dbReference type="InterPro" id="IPR036890">
    <property type="entry name" value="HATPase_C_sf"/>
</dbReference>
<dbReference type="SMART" id="SM00387">
    <property type="entry name" value="HATPase_c"/>
    <property type="match status" value="1"/>
</dbReference>
<comment type="catalytic activity">
    <reaction evidence="1">
        <text>ATP + protein L-histidine = ADP + protein N-phospho-L-histidine.</text>
        <dbReference type="EC" id="2.7.13.3"/>
    </reaction>
</comment>
<evidence type="ECO:0000256" key="12">
    <source>
        <dbReference type="ARBA" id="ARBA00023012"/>
    </source>
</evidence>
<keyword evidence="5" id="KW-0597">Phosphoprotein</keyword>
<dbReference type="RefSeq" id="WP_022088034.1">
    <property type="nucleotide sequence ID" value="NZ_JAODBU010000003.1"/>
</dbReference>
<evidence type="ECO:0000256" key="3">
    <source>
        <dbReference type="ARBA" id="ARBA00012438"/>
    </source>
</evidence>
<dbReference type="Gene3D" id="6.10.340.10">
    <property type="match status" value="1"/>
</dbReference>
<keyword evidence="4" id="KW-1003">Cell membrane</keyword>